<organism evidence="7 8">
    <name type="scientific">Pomacea canaliculata</name>
    <name type="common">Golden apple snail</name>
    <dbReference type="NCBI Taxonomy" id="400727"/>
    <lineage>
        <taxon>Eukaryota</taxon>
        <taxon>Metazoa</taxon>
        <taxon>Spiralia</taxon>
        <taxon>Lophotrochozoa</taxon>
        <taxon>Mollusca</taxon>
        <taxon>Gastropoda</taxon>
        <taxon>Caenogastropoda</taxon>
        <taxon>Architaenioglossa</taxon>
        <taxon>Ampullarioidea</taxon>
        <taxon>Ampullariidae</taxon>
        <taxon>Pomacea</taxon>
    </lineage>
</organism>
<dbReference type="EMBL" id="PZQS01000001">
    <property type="protein sequence ID" value="PVD39055.1"/>
    <property type="molecule type" value="Genomic_DNA"/>
</dbReference>
<comment type="similarity">
    <text evidence="2">Belongs to the CD225/Dispanin family.</text>
</comment>
<gene>
    <name evidence="7" type="ORF">C0Q70_01683</name>
</gene>
<accession>A0A2T7Q052</accession>
<feature type="transmembrane region" description="Helical" evidence="6">
    <location>
        <begin position="63"/>
        <end position="87"/>
    </location>
</feature>
<dbReference type="Proteomes" id="UP000245119">
    <property type="component" value="Linkage Group LG1"/>
</dbReference>
<dbReference type="InterPro" id="IPR007593">
    <property type="entry name" value="CD225/Dispanin_fam"/>
</dbReference>
<evidence type="ECO:0000256" key="5">
    <source>
        <dbReference type="ARBA" id="ARBA00023136"/>
    </source>
</evidence>
<evidence type="ECO:0000256" key="4">
    <source>
        <dbReference type="ARBA" id="ARBA00022989"/>
    </source>
</evidence>
<dbReference type="AlphaFoldDB" id="A0A2T7Q052"/>
<evidence type="ECO:0000256" key="1">
    <source>
        <dbReference type="ARBA" id="ARBA00004370"/>
    </source>
</evidence>
<dbReference type="InterPro" id="IPR051423">
    <property type="entry name" value="CD225/Dispanin"/>
</dbReference>
<proteinExistence type="inferred from homology"/>
<evidence type="ECO:0000313" key="7">
    <source>
        <dbReference type="EMBL" id="PVD39055.1"/>
    </source>
</evidence>
<evidence type="ECO:0000256" key="6">
    <source>
        <dbReference type="SAM" id="Phobius"/>
    </source>
</evidence>
<comment type="caution">
    <text evidence="7">The sequence shown here is derived from an EMBL/GenBank/DDBJ whole genome shotgun (WGS) entry which is preliminary data.</text>
</comment>
<dbReference type="OMA" id="WPVIFSK"/>
<keyword evidence="4 6" id="KW-1133">Transmembrane helix</keyword>
<dbReference type="PANTHER" id="PTHR14948:SF25">
    <property type="entry name" value="DUF4190 DOMAIN-CONTAINING PROTEIN"/>
    <property type="match status" value="1"/>
</dbReference>
<dbReference type="GO" id="GO:0016020">
    <property type="term" value="C:membrane"/>
    <property type="evidence" value="ECO:0007669"/>
    <property type="project" value="UniProtKB-SubCell"/>
</dbReference>
<dbReference type="Pfam" id="PF04505">
    <property type="entry name" value="CD225"/>
    <property type="match status" value="1"/>
</dbReference>
<keyword evidence="5 6" id="KW-0472">Membrane</keyword>
<feature type="transmembrane region" description="Helical" evidence="6">
    <location>
        <begin position="107"/>
        <end position="132"/>
    </location>
</feature>
<evidence type="ECO:0000313" key="8">
    <source>
        <dbReference type="Proteomes" id="UP000245119"/>
    </source>
</evidence>
<dbReference type="OrthoDB" id="6146244at2759"/>
<protein>
    <submittedName>
        <fullName evidence="7">Uncharacterized protein</fullName>
    </submittedName>
</protein>
<dbReference type="PANTHER" id="PTHR14948">
    <property type="entry name" value="NG5"/>
    <property type="match status" value="1"/>
</dbReference>
<evidence type="ECO:0000256" key="3">
    <source>
        <dbReference type="ARBA" id="ARBA00022692"/>
    </source>
</evidence>
<comment type="subcellular location">
    <subcellularLocation>
        <location evidence="1">Membrane</location>
    </subcellularLocation>
</comment>
<keyword evidence="8" id="KW-1185">Reference proteome</keyword>
<keyword evidence="3 6" id="KW-0812">Transmembrane</keyword>
<sequence length="137" mass="15047">MLCYSSPNTVDLEMTRVPKTSSGSGAVVTYYDRNHEEDWCKVVTTQPDGSVLSQHIPHEPRSYLGLAVVVLVCFNIPFGILAVILSVKANRDYEKGDCTRARVKGKVSMVLSIVGIISTMTAVFLVIFWPAIKPDKG</sequence>
<reference evidence="7 8" key="1">
    <citation type="submission" date="2018-04" db="EMBL/GenBank/DDBJ databases">
        <title>The genome of golden apple snail Pomacea canaliculata provides insight into stress tolerance and invasive adaptation.</title>
        <authorList>
            <person name="Liu C."/>
            <person name="Liu B."/>
            <person name="Ren Y."/>
            <person name="Zhang Y."/>
            <person name="Wang H."/>
            <person name="Li S."/>
            <person name="Jiang F."/>
            <person name="Yin L."/>
            <person name="Zhang G."/>
            <person name="Qian W."/>
            <person name="Fan W."/>
        </authorList>
    </citation>
    <scope>NUCLEOTIDE SEQUENCE [LARGE SCALE GENOMIC DNA]</scope>
    <source>
        <strain evidence="7">SZHN2017</strain>
        <tissue evidence="7">Muscle</tissue>
    </source>
</reference>
<evidence type="ECO:0000256" key="2">
    <source>
        <dbReference type="ARBA" id="ARBA00006843"/>
    </source>
</evidence>
<name>A0A2T7Q052_POMCA</name>